<gene>
    <name evidence="2" type="ORF">HPB48_022115</name>
</gene>
<accession>A0A9J6GW89</accession>
<reference evidence="2 3" key="1">
    <citation type="journal article" date="2020" name="Cell">
        <title>Large-Scale Comparative Analyses of Tick Genomes Elucidate Their Genetic Diversity and Vector Capacities.</title>
        <authorList>
            <consortium name="Tick Genome and Microbiome Consortium (TIGMIC)"/>
            <person name="Jia N."/>
            <person name="Wang J."/>
            <person name="Shi W."/>
            <person name="Du L."/>
            <person name="Sun Y."/>
            <person name="Zhan W."/>
            <person name="Jiang J.F."/>
            <person name="Wang Q."/>
            <person name="Zhang B."/>
            <person name="Ji P."/>
            <person name="Bell-Sakyi L."/>
            <person name="Cui X.M."/>
            <person name="Yuan T.T."/>
            <person name="Jiang B.G."/>
            <person name="Yang W.F."/>
            <person name="Lam T.T."/>
            <person name="Chang Q.C."/>
            <person name="Ding S.J."/>
            <person name="Wang X.J."/>
            <person name="Zhu J.G."/>
            <person name="Ruan X.D."/>
            <person name="Zhao L."/>
            <person name="Wei J.T."/>
            <person name="Ye R.Z."/>
            <person name="Que T.C."/>
            <person name="Du C.H."/>
            <person name="Zhou Y.H."/>
            <person name="Cheng J.X."/>
            <person name="Dai P.F."/>
            <person name="Guo W.B."/>
            <person name="Han X.H."/>
            <person name="Huang E.J."/>
            <person name="Li L.F."/>
            <person name="Wei W."/>
            <person name="Gao Y.C."/>
            <person name="Liu J.Z."/>
            <person name="Shao H.Z."/>
            <person name="Wang X."/>
            <person name="Wang C.C."/>
            <person name="Yang T.C."/>
            <person name="Huo Q.B."/>
            <person name="Li W."/>
            <person name="Chen H.Y."/>
            <person name="Chen S.E."/>
            <person name="Zhou L.G."/>
            <person name="Ni X.B."/>
            <person name="Tian J.H."/>
            <person name="Sheng Y."/>
            <person name="Liu T."/>
            <person name="Pan Y.S."/>
            <person name="Xia L.Y."/>
            <person name="Li J."/>
            <person name="Zhao F."/>
            <person name="Cao W.C."/>
        </authorList>
    </citation>
    <scope>NUCLEOTIDE SEQUENCE [LARGE SCALE GENOMIC DNA]</scope>
    <source>
        <strain evidence="2">HaeL-2018</strain>
    </source>
</reference>
<evidence type="ECO:0000313" key="3">
    <source>
        <dbReference type="Proteomes" id="UP000821853"/>
    </source>
</evidence>
<organism evidence="2 3">
    <name type="scientific">Haemaphysalis longicornis</name>
    <name type="common">Bush tick</name>
    <dbReference type="NCBI Taxonomy" id="44386"/>
    <lineage>
        <taxon>Eukaryota</taxon>
        <taxon>Metazoa</taxon>
        <taxon>Ecdysozoa</taxon>
        <taxon>Arthropoda</taxon>
        <taxon>Chelicerata</taxon>
        <taxon>Arachnida</taxon>
        <taxon>Acari</taxon>
        <taxon>Parasitiformes</taxon>
        <taxon>Ixodida</taxon>
        <taxon>Ixodoidea</taxon>
        <taxon>Ixodidae</taxon>
        <taxon>Haemaphysalinae</taxon>
        <taxon>Haemaphysalis</taxon>
    </lineage>
</organism>
<protein>
    <recommendedName>
        <fullName evidence="1">ZSWIM3 N-terminal domain-containing protein</fullName>
    </recommendedName>
</protein>
<evidence type="ECO:0000313" key="2">
    <source>
        <dbReference type="EMBL" id="KAH9379451.1"/>
    </source>
</evidence>
<dbReference type="Proteomes" id="UP000821853">
    <property type="component" value="Chromosome 8"/>
</dbReference>
<dbReference type="OrthoDB" id="124789at2759"/>
<name>A0A9J6GW89_HAELO</name>
<evidence type="ECO:0000259" key="1">
    <source>
        <dbReference type="Pfam" id="PF21599"/>
    </source>
</evidence>
<dbReference type="EMBL" id="JABSTR010000010">
    <property type="protein sequence ID" value="KAH9379451.1"/>
    <property type="molecule type" value="Genomic_DNA"/>
</dbReference>
<dbReference type="VEuPathDB" id="VectorBase:HLOH_054249"/>
<dbReference type="Pfam" id="PF21599">
    <property type="entry name" value="ZSWIM3_N"/>
    <property type="match status" value="1"/>
</dbReference>
<feature type="domain" description="ZSWIM3 N-terminal" evidence="1">
    <location>
        <begin position="1"/>
        <end position="73"/>
    </location>
</feature>
<comment type="caution">
    <text evidence="2">The sequence shown here is derived from an EMBL/GenBank/DDBJ whole genome shotgun (WGS) entry which is preliminary data.</text>
</comment>
<proteinExistence type="predicted"/>
<keyword evidence="3" id="KW-1185">Reference proteome</keyword>
<dbReference type="OMA" id="AYYNCIK"/>
<dbReference type="AlphaFoldDB" id="A0A9J6GW89"/>
<dbReference type="InterPro" id="IPR048325">
    <property type="entry name" value="ZSWIM3_N"/>
</dbReference>
<sequence>MKLGDVFSSFEELENAVKTYSEANFVQFYKRDTRSVEAARAKGLKRHVDGQLTMYQAYYNCIKGGRAFKKRGRGERETRYVPVIKFYNCVHVHFFYQD</sequence>